<evidence type="ECO:0008006" key="3">
    <source>
        <dbReference type="Google" id="ProtNLM"/>
    </source>
</evidence>
<dbReference type="STRING" id="1121131.SAMN02745229_02899"/>
<proteinExistence type="predicted"/>
<organism evidence="1 2">
    <name type="scientific">Butyrivibrio fibrisolvens DSM 3071</name>
    <dbReference type="NCBI Taxonomy" id="1121131"/>
    <lineage>
        <taxon>Bacteria</taxon>
        <taxon>Bacillati</taxon>
        <taxon>Bacillota</taxon>
        <taxon>Clostridia</taxon>
        <taxon>Lachnospirales</taxon>
        <taxon>Lachnospiraceae</taxon>
        <taxon>Butyrivibrio</taxon>
    </lineage>
</organism>
<accession>A0A1M6A6N5</accession>
<dbReference type="AlphaFoldDB" id="A0A1M6A6N5"/>
<name>A0A1M6A6N5_BUTFI</name>
<keyword evidence="2" id="KW-1185">Reference proteome</keyword>
<gene>
    <name evidence="1" type="ORF">SAMN02745229_02899</name>
</gene>
<protein>
    <recommendedName>
        <fullName evidence="3">DUF1574 domain-containing protein</fullName>
    </recommendedName>
</protein>
<dbReference type="RefSeq" id="WP_073388815.1">
    <property type="nucleotide sequence ID" value="NZ_FQXK01000026.1"/>
</dbReference>
<dbReference type="EMBL" id="FQXK01000026">
    <property type="protein sequence ID" value="SHI32164.1"/>
    <property type="molecule type" value="Genomic_DNA"/>
</dbReference>
<dbReference type="OrthoDB" id="9796702at2"/>
<sequence>MKKIVKVVTIAVAIALVLIAIKNEYARFLMQDVSYGMPAVIAEDREYRDNADDQGVTLFIGSSMFRQGLDIYSLEQGLDGRNYILSYNGNDPALEYLELEYLIDNDVRIAHLYMDMYTGSMIKSPWVSDDLIFLQTDTEFKLKVWNNIKADAGFSDFWEMFVSSGNDLLLSWPVYNTVASSVFYRGGNISQTASVNGEFQENVAKDNNTYLASPYEDLEPGDGFNDEQISYIRKIIKLCRDNEIEITFIETPKYISYGISREYMEMIYKFALILEEENTQYYLSGTSKASIPTDAKLPHLKGTVEFDNSKADYFIDPIHLSPSGRTLYTQELAEVLD</sequence>
<evidence type="ECO:0000313" key="1">
    <source>
        <dbReference type="EMBL" id="SHI32164.1"/>
    </source>
</evidence>
<dbReference type="Proteomes" id="UP000184278">
    <property type="component" value="Unassembled WGS sequence"/>
</dbReference>
<evidence type="ECO:0000313" key="2">
    <source>
        <dbReference type="Proteomes" id="UP000184278"/>
    </source>
</evidence>
<reference evidence="2" key="1">
    <citation type="submission" date="2016-11" db="EMBL/GenBank/DDBJ databases">
        <authorList>
            <person name="Varghese N."/>
            <person name="Submissions S."/>
        </authorList>
    </citation>
    <scope>NUCLEOTIDE SEQUENCE [LARGE SCALE GENOMIC DNA]</scope>
    <source>
        <strain evidence="2">DSM 3071</strain>
    </source>
</reference>
<dbReference type="GeneID" id="89511299"/>